<dbReference type="SUPFAM" id="SSF48576">
    <property type="entry name" value="Terpenoid synthases"/>
    <property type="match status" value="1"/>
</dbReference>
<dbReference type="GO" id="GO:0004659">
    <property type="term" value="F:prenyltransferase activity"/>
    <property type="evidence" value="ECO:0007669"/>
    <property type="project" value="InterPro"/>
</dbReference>
<keyword evidence="8" id="KW-1185">Reference proteome</keyword>
<dbReference type="Pfam" id="PF00348">
    <property type="entry name" value="polyprenyl_synt"/>
    <property type="match status" value="1"/>
</dbReference>
<dbReference type="SFLD" id="SFLDS00005">
    <property type="entry name" value="Isoprenoid_Synthase_Type_I"/>
    <property type="match status" value="1"/>
</dbReference>
<dbReference type="PROSITE" id="PS00444">
    <property type="entry name" value="POLYPRENYL_SYNTHASE_2"/>
    <property type="match status" value="1"/>
</dbReference>
<dbReference type="AlphaFoldDB" id="A0A4Q7MEJ9"/>
<sequence>MAHGSRLVDLVHARIEGFLAERTSILRSISPDLEPLDAFSKRFLSGGKRFRALFCYWGWDAVAGRGFDPFEAEGGRDRFPVVSAAAALEVFHAAALVHDDIIDNSDTRRGAPSAHRLFEGLHAESGWAGSSADFGRASAILLGDLLLGWSDELLDEGLEPLPDRQAARAARAEFVRMRAEVTAGQYLDILEERAWVVQSDEEQRTRAERVIVYKAAKYSVESPLAIGGTIAGATTAQLDALRGFGLPLGIAYQLRDDLLGVYGDTELTGKPSGDDLREGKRTMLIAIARERLALGQRRLLDELLGDPELDAGQVSMLQRTISDCGAVDEIERLIADNVARATAVLAEAPFSQDARAELGALAKAVTRRSS</sequence>
<dbReference type="PANTHER" id="PTHR12001:SF85">
    <property type="entry name" value="SHORT CHAIN ISOPRENYL DIPHOSPHATE SYNTHASE"/>
    <property type="match status" value="1"/>
</dbReference>
<dbReference type="Proteomes" id="UP000293289">
    <property type="component" value="Unassembled WGS sequence"/>
</dbReference>
<evidence type="ECO:0000256" key="1">
    <source>
        <dbReference type="ARBA" id="ARBA00001946"/>
    </source>
</evidence>
<gene>
    <name evidence="7" type="ORF">EV187_2292</name>
</gene>
<reference evidence="7 8" key="1">
    <citation type="submission" date="2019-02" db="EMBL/GenBank/DDBJ databases">
        <title>Genomic Encyclopedia of Type Strains, Phase IV (KMG-IV): sequencing the most valuable type-strain genomes for metagenomic binning, comparative biology and taxonomic classification.</title>
        <authorList>
            <person name="Goeker M."/>
        </authorList>
    </citation>
    <scope>NUCLEOTIDE SEQUENCE [LARGE SCALE GENOMIC DNA]</scope>
    <source>
        <strain evidence="7 8">DSM 43045</strain>
    </source>
</reference>
<dbReference type="CDD" id="cd00685">
    <property type="entry name" value="Trans_IPPS_HT"/>
    <property type="match status" value="1"/>
</dbReference>
<organism evidence="7 8">
    <name type="scientific">Agromyces ramosus</name>
    <dbReference type="NCBI Taxonomy" id="33879"/>
    <lineage>
        <taxon>Bacteria</taxon>
        <taxon>Bacillati</taxon>
        <taxon>Actinomycetota</taxon>
        <taxon>Actinomycetes</taxon>
        <taxon>Micrococcales</taxon>
        <taxon>Microbacteriaceae</taxon>
        <taxon>Agromyces</taxon>
    </lineage>
</organism>
<name>A0A4Q7MEJ9_9MICO</name>
<dbReference type="RefSeq" id="WP_130353133.1">
    <property type="nucleotide sequence ID" value="NZ_SGWY01000002.1"/>
</dbReference>
<dbReference type="PROSITE" id="PS00723">
    <property type="entry name" value="POLYPRENYL_SYNTHASE_1"/>
    <property type="match status" value="1"/>
</dbReference>
<keyword evidence="5" id="KW-0460">Magnesium</keyword>
<dbReference type="EMBL" id="SGWY01000002">
    <property type="protein sequence ID" value="RZS66556.1"/>
    <property type="molecule type" value="Genomic_DNA"/>
</dbReference>
<dbReference type="OrthoDB" id="4497239at2"/>
<dbReference type="GO" id="GO:0008299">
    <property type="term" value="P:isoprenoid biosynthetic process"/>
    <property type="evidence" value="ECO:0007669"/>
    <property type="project" value="InterPro"/>
</dbReference>
<evidence type="ECO:0000313" key="8">
    <source>
        <dbReference type="Proteomes" id="UP000293289"/>
    </source>
</evidence>
<evidence type="ECO:0000256" key="2">
    <source>
        <dbReference type="ARBA" id="ARBA00006706"/>
    </source>
</evidence>
<proteinExistence type="inferred from homology"/>
<evidence type="ECO:0000256" key="4">
    <source>
        <dbReference type="ARBA" id="ARBA00022723"/>
    </source>
</evidence>
<comment type="similarity">
    <text evidence="2 6">Belongs to the FPP/GGPP synthase family.</text>
</comment>
<evidence type="ECO:0000256" key="3">
    <source>
        <dbReference type="ARBA" id="ARBA00022679"/>
    </source>
</evidence>
<keyword evidence="3 6" id="KW-0808">Transferase</keyword>
<dbReference type="GO" id="GO:0046872">
    <property type="term" value="F:metal ion binding"/>
    <property type="evidence" value="ECO:0007669"/>
    <property type="project" value="UniProtKB-KW"/>
</dbReference>
<dbReference type="PANTHER" id="PTHR12001">
    <property type="entry name" value="GERANYLGERANYL PYROPHOSPHATE SYNTHASE"/>
    <property type="match status" value="1"/>
</dbReference>
<evidence type="ECO:0000256" key="6">
    <source>
        <dbReference type="RuleBase" id="RU004466"/>
    </source>
</evidence>
<comment type="caution">
    <text evidence="7">The sequence shown here is derived from an EMBL/GenBank/DDBJ whole genome shotgun (WGS) entry which is preliminary data.</text>
</comment>
<keyword evidence="4" id="KW-0479">Metal-binding</keyword>
<protein>
    <submittedName>
        <fullName evidence="7">Geranylgeranyl diphosphate synthase type I</fullName>
    </submittedName>
</protein>
<comment type="cofactor">
    <cofactor evidence="1">
        <name>Mg(2+)</name>
        <dbReference type="ChEBI" id="CHEBI:18420"/>
    </cofactor>
</comment>
<dbReference type="InterPro" id="IPR033749">
    <property type="entry name" value="Polyprenyl_synt_CS"/>
</dbReference>
<accession>A0A4Q7MEJ9</accession>
<dbReference type="Gene3D" id="1.10.600.10">
    <property type="entry name" value="Farnesyl Diphosphate Synthase"/>
    <property type="match status" value="1"/>
</dbReference>
<dbReference type="InterPro" id="IPR008949">
    <property type="entry name" value="Isoprenoid_synthase_dom_sf"/>
</dbReference>
<evidence type="ECO:0000313" key="7">
    <source>
        <dbReference type="EMBL" id="RZS66556.1"/>
    </source>
</evidence>
<evidence type="ECO:0000256" key="5">
    <source>
        <dbReference type="ARBA" id="ARBA00022842"/>
    </source>
</evidence>
<dbReference type="InterPro" id="IPR000092">
    <property type="entry name" value="Polyprenyl_synt"/>
</dbReference>